<dbReference type="InterPro" id="IPR051550">
    <property type="entry name" value="SCF-Subunits/Alg-Epimerases"/>
</dbReference>
<keyword evidence="2" id="KW-0732">Signal</keyword>
<protein>
    <submittedName>
        <fullName evidence="4">DUF1565 domain-containing protein</fullName>
    </submittedName>
</protein>
<dbReference type="Gene3D" id="2.160.20.10">
    <property type="entry name" value="Single-stranded right-handed beta-helix, Pectin lyase-like"/>
    <property type="match status" value="1"/>
</dbReference>
<dbReference type="InterPro" id="IPR011050">
    <property type="entry name" value="Pectin_lyase_fold/virulence"/>
</dbReference>
<dbReference type="EMBL" id="RZYA01000011">
    <property type="protein sequence ID" value="RVU22358.1"/>
    <property type="molecule type" value="Genomic_DNA"/>
</dbReference>
<feature type="domain" description="Right handed beta helix" evidence="3">
    <location>
        <begin position="97"/>
        <end position="235"/>
    </location>
</feature>
<evidence type="ECO:0000259" key="3">
    <source>
        <dbReference type="Pfam" id="PF13229"/>
    </source>
</evidence>
<comment type="caution">
    <text evidence="4">The sequence shown here is derived from an EMBL/GenBank/DDBJ whole genome shotgun (WGS) entry which is preliminary data.</text>
</comment>
<dbReference type="Pfam" id="PF13229">
    <property type="entry name" value="Beta_helix"/>
    <property type="match status" value="1"/>
</dbReference>
<dbReference type="InterPro" id="IPR039448">
    <property type="entry name" value="Beta_helix"/>
</dbReference>
<keyword evidence="5" id="KW-1185">Reference proteome</keyword>
<dbReference type="PANTHER" id="PTHR22990">
    <property type="entry name" value="F-BOX ONLY PROTEIN"/>
    <property type="match status" value="1"/>
</dbReference>
<keyword evidence="1" id="KW-0677">Repeat</keyword>
<dbReference type="SUPFAM" id="SSF51126">
    <property type="entry name" value="Pectin lyase-like"/>
    <property type="match status" value="1"/>
</dbReference>
<gene>
    <name evidence="4" type="ORF">EOT10_23295</name>
</gene>
<dbReference type="InterPro" id="IPR012334">
    <property type="entry name" value="Pectin_lyas_fold"/>
</dbReference>
<evidence type="ECO:0000313" key="4">
    <source>
        <dbReference type="EMBL" id="RVU22358.1"/>
    </source>
</evidence>
<dbReference type="RefSeq" id="WP_127830228.1">
    <property type="nucleotide sequence ID" value="NZ_RZYA01000011.1"/>
</dbReference>
<name>A0A3S2YYF5_9ACTN</name>
<dbReference type="AlphaFoldDB" id="A0A3S2YYF5"/>
<dbReference type="SMART" id="SM00710">
    <property type="entry name" value="PbH1"/>
    <property type="match status" value="7"/>
</dbReference>
<feature type="chain" id="PRO_5039003281" evidence="2">
    <location>
        <begin position="23"/>
        <end position="353"/>
    </location>
</feature>
<evidence type="ECO:0000256" key="1">
    <source>
        <dbReference type="ARBA" id="ARBA00022737"/>
    </source>
</evidence>
<evidence type="ECO:0000313" key="5">
    <source>
        <dbReference type="Proteomes" id="UP000283128"/>
    </source>
</evidence>
<reference evidence="4 5" key="1">
    <citation type="submission" date="2019-01" db="EMBL/GenBank/DDBJ databases">
        <title>Genome sequences of Streptomyces and Rhizobium isolates collected from root and soil.</title>
        <authorList>
            <person name="Chhettri S."/>
            <person name="Sevigny J.L."/>
            <person name="Sen A."/>
            <person name="Ennis N."/>
            <person name="Tisa L."/>
        </authorList>
    </citation>
    <scope>NUCLEOTIDE SEQUENCE [LARGE SCALE GENOMIC DNA]</scope>
    <source>
        <strain evidence="4 5">San01</strain>
    </source>
</reference>
<proteinExistence type="predicted"/>
<evidence type="ECO:0000256" key="2">
    <source>
        <dbReference type="SAM" id="SignalP"/>
    </source>
</evidence>
<organism evidence="4 5">
    <name type="scientific">Streptomyces antnestii</name>
    <dbReference type="NCBI Taxonomy" id="2494256"/>
    <lineage>
        <taxon>Bacteria</taxon>
        <taxon>Bacillati</taxon>
        <taxon>Actinomycetota</taxon>
        <taxon>Actinomycetes</taxon>
        <taxon>Kitasatosporales</taxon>
        <taxon>Streptomycetaceae</taxon>
        <taxon>Streptomyces</taxon>
    </lineage>
</organism>
<dbReference type="InterPro" id="IPR006626">
    <property type="entry name" value="PbH1"/>
</dbReference>
<sequence length="353" mass="36919">MTKRQIVRLACVVAAFASGLGAAPPAAAHTVHRVNPGESIQQAVNSAKPGDVIRLAPGTYHESVSITVSGVTLRGSGAGSTVIVPGTSSTDSACAKAGNGICVTGKEGAPVEDVTVRSLTLRGFAKTGLWATRTDGLRVLRVSSEKNGQWGIAQERSVRSVLRHNVAEGNGDAGLFLANTVAAEEGALDTQNTVLSHNLLLGNRIGATVRRLRDLTVDHNEATGNCTAMFLVGDENKPRPGALRVLHNYVHSNNKYCPKTARLPYLQGSGIVLTGVEDTLVAGNTVEDNVGKAPMSGGIVLARSFQNALNQRIEIRDNIALRNSTADLAVQDKGAGNVFRDNRCAVSQPGGMC</sequence>
<dbReference type="PANTHER" id="PTHR22990:SF15">
    <property type="entry name" value="F-BOX ONLY PROTEIN 10"/>
    <property type="match status" value="1"/>
</dbReference>
<feature type="signal peptide" evidence="2">
    <location>
        <begin position="1"/>
        <end position="22"/>
    </location>
</feature>
<accession>A0A3S2YYF5</accession>
<dbReference type="Proteomes" id="UP000283128">
    <property type="component" value="Unassembled WGS sequence"/>
</dbReference>
<dbReference type="OrthoDB" id="339817at2"/>